<dbReference type="Pfam" id="PF04681">
    <property type="entry name" value="Bys1"/>
    <property type="match status" value="1"/>
</dbReference>
<evidence type="ECO:0000313" key="2">
    <source>
        <dbReference type="EMBL" id="TQV99487.1"/>
    </source>
</evidence>
<dbReference type="PANTHER" id="PTHR36195:SF4">
    <property type="entry name" value="DOMAIN PROTEIN, PUTATIVE (AFU_ORTHOLOGUE AFUA_5G01990)-RELATED"/>
    <property type="match status" value="1"/>
</dbReference>
<dbReference type="AlphaFoldDB" id="A0A545WAD0"/>
<dbReference type="Proteomes" id="UP000315783">
    <property type="component" value="Unassembled WGS sequence"/>
</dbReference>
<dbReference type="OrthoDB" id="3682664at2759"/>
<dbReference type="STRING" id="43265.A0A545WAD0"/>
<evidence type="ECO:0000313" key="3">
    <source>
        <dbReference type="Proteomes" id="UP000315783"/>
    </source>
</evidence>
<dbReference type="EMBL" id="SPUK01000002">
    <property type="protein sequence ID" value="TQV99487.1"/>
    <property type="molecule type" value="Genomic_DNA"/>
</dbReference>
<protein>
    <submittedName>
        <fullName evidence="2">BYS1 domain-containing protein</fullName>
    </submittedName>
</protein>
<dbReference type="InterPro" id="IPR006771">
    <property type="entry name" value="CetA-like"/>
</dbReference>
<dbReference type="PANTHER" id="PTHR36195">
    <property type="entry name" value="DOMAIN PROTEIN, PUTATIVE (AFU_ORTHOLOGUE AFUA_5G01990)-RELATED-RELATED"/>
    <property type="match status" value="1"/>
</dbReference>
<accession>A0A545WAD0</accession>
<feature type="chain" id="PRO_5021907667" evidence="1">
    <location>
        <begin position="20"/>
        <end position="153"/>
    </location>
</feature>
<name>A0A545WAD0_9HYPO</name>
<keyword evidence="3" id="KW-1185">Reference proteome</keyword>
<comment type="caution">
    <text evidence="2">The sequence shown here is derived from an EMBL/GenBank/DDBJ whole genome shotgun (WGS) entry which is preliminary data.</text>
</comment>
<gene>
    <name evidence="2" type="ORF">IF1G_01702</name>
</gene>
<keyword evidence="1" id="KW-0732">Signal</keyword>
<organism evidence="2 3">
    <name type="scientific">Cordyceps javanica</name>
    <dbReference type="NCBI Taxonomy" id="43265"/>
    <lineage>
        <taxon>Eukaryota</taxon>
        <taxon>Fungi</taxon>
        <taxon>Dikarya</taxon>
        <taxon>Ascomycota</taxon>
        <taxon>Pezizomycotina</taxon>
        <taxon>Sordariomycetes</taxon>
        <taxon>Hypocreomycetidae</taxon>
        <taxon>Hypocreales</taxon>
        <taxon>Cordycipitaceae</taxon>
        <taxon>Cordyceps</taxon>
    </lineage>
</organism>
<proteinExistence type="predicted"/>
<reference evidence="2 3" key="1">
    <citation type="journal article" date="2019" name="Appl. Microbiol. Biotechnol.">
        <title>Genome sequence of Isaria javanica and comparative genome analysis insights into family S53 peptidase evolution in fungal entomopathogens.</title>
        <authorList>
            <person name="Lin R."/>
            <person name="Zhang X."/>
            <person name="Xin B."/>
            <person name="Zou M."/>
            <person name="Gao Y."/>
            <person name="Qin F."/>
            <person name="Hu Q."/>
            <person name="Xie B."/>
            <person name="Cheng X."/>
        </authorList>
    </citation>
    <scope>NUCLEOTIDE SEQUENCE [LARGE SCALE GENOMIC DNA]</scope>
    <source>
        <strain evidence="2 3">IJ1G</strain>
    </source>
</reference>
<evidence type="ECO:0000256" key="1">
    <source>
        <dbReference type="SAM" id="SignalP"/>
    </source>
</evidence>
<feature type="signal peptide" evidence="1">
    <location>
        <begin position="1"/>
        <end position="19"/>
    </location>
</feature>
<sequence length="153" mass="16528">MLKQLSLLAVAGLAATVSAEGFAKVCNQCDFEVTLWSVGKDVSIGHTLKKGERYSEPFAVDPKTGGRTLKITRERDGLYTGKPQTNYAYSLVQPNIWYDLSDVFGDPFAGHKLRLASDDSTCPAIQWDNGVPPGGSHTHVCHSDVSVVLTLCA</sequence>